<proteinExistence type="predicted"/>
<keyword evidence="1" id="KW-0472">Membrane</keyword>
<evidence type="ECO:0000313" key="3">
    <source>
        <dbReference type="Proteomes" id="UP001074726"/>
    </source>
</evidence>
<dbReference type="RefSeq" id="WP_268113285.1">
    <property type="nucleotide sequence ID" value="NZ_JAPPUX010000005.1"/>
</dbReference>
<feature type="transmembrane region" description="Helical" evidence="1">
    <location>
        <begin position="122"/>
        <end position="139"/>
    </location>
</feature>
<sequence>MTSSTAPHPLQPTRPAGLRRSIRYGDAVSWTLVAAFILSVVHTIYAWRTGLEDPDFTVDTPLTWLFYGVAFAVAALARRTSVLAQGVVLAFLVVVLAISVFYYPTTFTEEKQTTFGWFENDVYVGLLVVASFLSVARALRRPLVP</sequence>
<keyword evidence="1" id="KW-0812">Transmembrane</keyword>
<organism evidence="2 3">
    <name type="scientific">Nocardioides pini</name>
    <dbReference type="NCBI Taxonomy" id="2975053"/>
    <lineage>
        <taxon>Bacteria</taxon>
        <taxon>Bacillati</taxon>
        <taxon>Actinomycetota</taxon>
        <taxon>Actinomycetes</taxon>
        <taxon>Propionibacteriales</taxon>
        <taxon>Nocardioidaceae</taxon>
        <taxon>Nocardioides</taxon>
    </lineage>
</organism>
<keyword evidence="1" id="KW-1133">Transmembrane helix</keyword>
<feature type="transmembrane region" description="Helical" evidence="1">
    <location>
        <begin position="60"/>
        <end position="77"/>
    </location>
</feature>
<accession>A0ABT4CH54</accession>
<evidence type="ECO:0000313" key="2">
    <source>
        <dbReference type="EMBL" id="MCY4728303.1"/>
    </source>
</evidence>
<keyword evidence="3" id="KW-1185">Reference proteome</keyword>
<name>A0ABT4CH54_9ACTN</name>
<evidence type="ECO:0008006" key="4">
    <source>
        <dbReference type="Google" id="ProtNLM"/>
    </source>
</evidence>
<reference evidence="2" key="1">
    <citation type="submission" date="2022-08" db="EMBL/GenBank/DDBJ databases">
        <title>Genome sequencing of Nocardioides sp. STR2.</title>
        <authorList>
            <person name="So Y."/>
        </authorList>
    </citation>
    <scope>NUCLEOTIDE SEQUENCE</scope>
    <source>
        <strain evidence="2">STR2</strain>
    </source>
</reference>
<comment type="caution">
    <text evidence="2">The sequence shown here is derived from an EMBL/GenBank/DDBJ whole genome shotgun (WGS) entry which is preliminary data.</text>
</comment>
<feature type="transmembrane region" description="Helical" evidence="1">
    <location>
        <begin position="27"/>
        <end position="48"/>
    </location>
</feature>
<evidence type="ECO:0000256" key="1">
    <source>
        <dbReference type="SAM" id="Phobius"/>
    </source>
</evidence>
<gene>
    <name evidence="2" type="ORF">NYO98_18630</name>
</gene>
<dbReference type="Proteomes" id="UP001074726">
    <property type="component" value="Unassembled WGS sequence"/>
</dbReference>
<feature type="transmembrane region" description="Helical" evidence="1">
    <location>
        <begin position="82"/>
        <end position="102"/>
    </location>
</feature>
<protein>
    <recommendedName>
        <fullName evidence="4">Integral membrane protein</fullName>
    </recommendedName>
</protein>
<dbReference type="EMBL" id="JAPPUX010000005">
    <property type="protein sequence ID" value="MCY4728303.1"/>
    <property type="molecule type" value="Genomic_DNA"/>
</dbReference>